<proteinExistence type="predicted"/>
<gene>
    <name evidence="1" type="ORF">PLA107_033065</name>
</gene>
<sequence length="354" mass="39676">MDIGIASIDVKKTLGSVSQVWIHTGWKQFSALHPESPVIRVEATEPRLLAGFEFLVAPSNYPLHGAKVFVREGYPDVVYLDLRFPGIDHEGKGAPTFSFEAPEDGGEDYLVDSLGVVPKVFQMSSGKNPKPTGRCPICFHPHILGADGNLKKHRENLAEWKFRKWCHQGVLQSEDRRAELYNLEWNYPEPADCGGSYLPPLEASPVGILWAIKRHRQAITSSQKSLGKHMDGSINVLYVYELGKHHDACVPGNGRYHTIIKKDNPRFDQCLKDKIKAIKDLIERHFENVQSLKSLLTWVQRNHEKGASWAPLHQLKIDIEHTVNFDLMTPLEAKALVVELMAESAPTPVQAASA</sequence>
<name>A0AAD0PWK3_PSEAV</name>
<keyword evidence="1" id="KW-0614">Plasmid</keyword>
<dbReference type="GeneID" id="39473964"/>
<dbReference type="AlphaFoldDB" id="A0AAD0PWK3"/>
<dbReference type="EMBL" id="CP031226">
    <property type="protein sequence ID" value="AXH60057.1"/>
    <property type="molecule type" value="Genomic_DNA"/>
</dbReference>
<evidence type="ECO:0000313" key="2">
    <source>
        <dbReference type="Proteomes" id="UP000006426"/>
    </source>
</evidence>
<geneLocation type="plasmid" evidence="2">
    <name>pmppla107</name>
</geneLocation>
<dbReference type="Proteomes" id="UP000006426">
    <property type="component" value="Plasmid pmppla107"/>
</dbReference>
<dbReference type="RefSeq" id="WP_005742867.1">
    <property type="nucleotide sequence ID" value="NZ_CP031226.1"/>
</dbReference>
<reference evidence="1 2" key="1">
    <citation type="journal article" date="2011" name="PLoS Pathog.">
        <title>Dynamic evolution of pathogenicity revealed by sequencing and comparative genomics of 19 Pseudomonas syringae isolates.</title>
        <authorList>
            <person name="Baltrus D.A."/>
            <person name="Nishimura M.T."/>
            <person name="Romanchuk A."/>
            <person name="Chang J.H."/>
            <person name="Mukhtar M.S."/>
            <person name="Cherkis K."/>
            <person name="Roach J."/>
            <person name="Grant S.R."/>
            <person name="Jones C.D."/>
            <person name="Dangl J.L."/>
        </authorList>
    </citation>
    <scope>NUCLEOTIDE SEQUENCE [LARGE SCALE GENOMIC DNA]</scope>
    <source>
        <strain evidence="1 2">M301315</strain>
    </source>
</reference>
<protein>
    <submittedName>
        <fullName evidence="1">Uncharacterized protein</fullName>
    </submittedName>
</protein>
<evidence type="ECO:0000313" key="1">
    <source>
        <dbReference type="EMBL" id="AXH60057.1"/>
    </source>
</evidence>
<accession>A0AAD0PWK3</accession>
<organism evidence="1 2">
    <name type="scientific">Pseudomonas amygdali pv. lachrymans str. M301315</name>
    <dbReference type="NCBI Taxonomy" id="629260"/>
    <lineage>
        <taxon>Bacteria</taxon>
        <taxon>Pseudomonadati</taxon>
        <taxon>Pseudomonadota</taxon>
        <taxon>Gammaproteobacteria</taxon>
        <taxon>Pseudomonadales</taxon>
        <taxon>Pseudomonadaceae</taxon>
        <taxon>Pseudomonas</taxon>
        <taxon>Pseudomonas amygdali</taxon>
    </lineage>
</organism>